<name>A0A964TEA2_9FLAO</name>
<dbReference type="Proteomes" id="UP000667650">
    <property type="component" value="Unassembled WGS sequence"/>
</dbReference>
<dbReference type="EMBL" id="JAAABI010000008">
    <property type="protein sequence ID" value="NAY93343.1"/>
    <property type="molecule type" value="Genomic_DNA"/>
</dbReference>
<reference evidence="1" key="1">
    <citation type="submission" date="2020-01" db="EMBL/GenBank/DDBJ databases">
        <title>Muricauda ochracea sp. nov., isolated from a tidal flat of Garorim bay in Korea.</title>
        <authorList>
            <person name="Kim D."/>
            <person name="Yoo Y."/>
            <person name="Kim J.-J."/>
        </authorList>
    </citation>
    <scope>NUCLEOTIDE SEQUENCE</scope>
    <source>
        <strain evidence="1">JGD-17</strain>
    </source>
</reference>
<keyword evidence="2" id="KW-1185">Reference proteome</keyword>
<dbReference type="SUPFAM" id="SSF50630">
    <property type="entry name" value="Acid proteases"/>
    <property type="match status" value="1"/>
</dbReference>
<protein>
    <recommendedName>
        <fullName evidence="3">Aspartyl protease</fullName>
    </recommendedName>
</protein>
<evidence type="ECO:0000313" key="1">
    <source>
        <dbReference type="EMBL" id="NAY93343.1"/>
    </source>
</evidence>
<organism evidence="1 2">
    <name type="scientific">Flagellimonas ochracea</name>
    <dbReference type="NCBI Taxonomy" id="2696472"/>
    <lineage>
        <taxon>Bacteria</taxon>
        <taxon>Pseudomonadati</taxon>
        <taxon>Bacteroidota</taxon>
        <taxon>Flavobacteriia</taxon>
        <taxon>Flavobacteriales</taxon>
        <taxon>Flavobacteriaceae</taxon>
        <taxon>Flagellimonas</taxon>
    </lineage>
</organism>
<dbReference type="Pfam" id="PF13650">
    <property type="entry name" value="Asp_protease_2"/>
    <property type="match status" value="2"/>
</dbReference>
<comment type="caution">
    <text evidence="1">The sequence shown here is derived from an EMBL/GenBank/DDBJ whole genome shotgun (WGS) entry which is preliminary data.</text>
</comment>
<accession>A0A964TEA2</accession>
<dbReference type="CDD" id="cd05483">
    <property type="entry name" value="retropepsin_like_bacteria"/>
    <property type="match status" value="1"/>
</dbReference>
<proteinExistence type="predicted"/>
<sequence length="479" mass="53014">MFLTLSCREDDSKTSVSEIQVFQLTGEAKFAGSMLPLELLLSEDGRFISNIDGWADQTIVFNGQDLFYIENGVGPIKVSFLEKELLALTHLIIADSGLITDFKETTEDNQITFGKLQIEVESSNNNFHLIASNSPGQEKVSFHGTNKYESYNYPDSIEFDWGFDLTGYHIRSVSRESISKDIFNPPSYAALGVRFNSQEKSKLETFRTESGNLFIKPKINGKAYGWFLFDSGAGISLLSTEIANELDCPVLGVKKVMGVGGTSGRRGVRSVQNISIGPLVIDELSMLEYNPDKSKANKIINGPVDGVIGWDLLIRSVIEVDLISGQVSIFEPGKYKLDKKNYEDLYLHWKVPYVIAEFESKKGYFMVDTGAGNKGVIFHSLAVDRLGLLGDDRATIKASVTGAGGTVNAEYGVLDWFDVANEKQFDLDAIFMTGEDGEADLYTHGFMGTKALGFSKIIFDYPNNRIGFVPLKDKGQLRN</sequence>
<evidence type="ECO:0008006" key="3">
    <source>
        <dbReference type="Google" id="ProtNLM"/>
    </source>
</evidence>
<dbReference type="RefSeq" id="WP_166524746.1">
    <property type="nucleotide sequence ID" value="NZ_JAAABI010000008.1"/>
</dbReference>
<gene>
    <name evidence="1" type="ORF">GTQ34_15640</name>
</gene>
<dbReference type="AlphaFoldDB" id="A0A964TEA2"/>
<dbReference type="InterPro" id="IPR021109">
    <property type="entry name" value="Peptidase_aspartic_dom_sf"/>
</dbReference>
<evidence type="ECO:0000313" key="2">
    <source>
        <dbReference type="Proteomes" id="UP000667650"/>
    </source>
</evidence>
<dbReference type="Gene3D" id="2.40.70.10">
    <property type="entry name" value="Acid Proteases"/>
    <property type="match status" value="2"/>
</dbReference>
<dbReference type="InterPro" id="IPR034122">
    <property type="entry name" value="Retropepsin-like_bacterial"/>
</dbReference>